<comment type="caution">
    <text evidence="1">The sequence shown here is derived from an EMBL/GenBank/DDBJ whole genome shotgun (WGS) entry which is preliminary data.</text>
</comment>
<dbReference type="Proteomes" id="UP001631987">
    <property type="component" value="Unassembled WGS sequence"/>
</dbReference>
<name>A0ABW9HC43_9PSED</name>
<dbReference type="EMBL" id="JBJVNW010000011">
    <property type="protein sequence ID" value="MFM9519705.1"/>
    <property type="molecule type" value="Genomic_DNA"/>
</dbReference>
<accession>A0ABW9HC43</accession>
<evidence type="ECO:0008006" key="3">
    <source>
        <dbReference type="Google" id="ProtNLM"/>
    </source>
</evidence>
<keyword evidence="2" id="KW-1185">Reference proteome</keyword>
<evidence type="ECO:0000313" key="2">
    <source>
        <dbReference type="Proteomes" id="UP001631987"/>
    </source>
</evidence>
<protein>
    <recommendedName>
        <fullName evidence="3">Ig-like domain (Group 2)</fullName>
    </recommendedName>
</protein>
<dbReference type="RefSeq" id="WP_409079059.1">
    <property type="nucleotide sequence ID" value="NZ_CP178857.1"/>
</dbReference>
<gene>
    <name evidence="1" type="ORF">ACKKH4_20945</name>
</gene>
<reference evidence="1 2" key="1">
    <citation type="submission" date="2024-12" db="EMBL/GenBank/DDBJ databases">
        <title>Pseudomonas species isolated from Lotus nodules promote plant growth.</title>
        <authorList>
            <person name="Yu Y.-H."/>
            <person name="Kurtenbach J."/>
            <person name="Crosbie D."/>
            <person name="Brachmann A."/>
            <person name="Marin M."/>
        </authorList>
    </citation>
    <scope>NUCLEOTIDE SEQUENCE [LARGE SCALE GENOMIC DNA]</scope>
    <source>
        <strain evidence="1 2">PLb12A</strain>
    </source>
</reference>
<evidence type="ECO:0000313" key="1">
    <source>
        <dbReference type="EMBL" id="MFM9519705.1"/>
    </source>
</evidence>
<proteinExistence type="predicted"/>
<sequence>MSKMTLTQLVGEMQGKSMTYGWDALTLYDQRKANELLFQLYVERFNTADGFIEPVNLQASWGDGSYKEHVFNLKLSAPRLSFESSDPSLAARARLTMDMVGGMIVSTKKNTGGAVFVSKILKVLPVGGPQLWMDQPVTKGEVSDLGDVVIDIKNADTFKANFVFGDLAQDDVGRRFKLYFDEKVEEDQKIFPLGRLTGDLNGVLTPKSFEIRTMKSDPQAVLGDEAYGDGAVMMFITLTGGEDSKTFPNANSTYLIPSDEGGTKYTGAMLLSSRVLFDRIMRGPAIEDIGNDINFLAYDSGADVAFGLKGGAGGIFQDYKYQYDVYYGGVHTGVFYFSTPIQHDFKQDSGGSPLTIRGGGNRIEFVWDKSYKTVFRREIKYFAPWDPNKDDSGNMDFICRYSVHFDIKLDKQTGLVSFERNEGSSTFSLNIAGADGLEDVISQFPRIRPQIEVFFKPKIIDLLSRLTSPTLDTFLLRNLLFPGQNALQLTDAFVPGDLAVFGQIDPLRTTTTVSPMNSTIEAGSKLQFTLSPVPSDVQWSVKDVDGNIAQPGVISSTGEYTAPSAGSLVDGFVAVMVTAQGTLNGAPVKSSALVSVMHSVIVANPLYASCETGKTMTLTAQSLDQKPLQWSILTSQWGSTVSVDPTDPNQYLYTAGTNMDVDTPFPIDKIEIKNPTTGAVSHIALMIEKVLTPAPMVLASSSDLPGGKAHFQLLGENGPIVPVPEVVTLTWSKLSGDGNFDATTGIYTEPDKVEPGGFVVLSGTANIIPASMKIHGQIVIPLPLSKYAELIEAVDHTVRSA</sequence>
<organism evidence="1 2">
    <name type="scientific">Pseudomonas monachiensis</name>
    <dbReference type="NCBI Taxonomy" id="3060212"/>
    <lineage>
        <taxon>Bacteria</taxon>
        <taxon>Pseudomonadati</taxon>
        <taxon>Pseudomonadota</taxon>
        <taxon>Gammaproteobacteria</taxon>
        <taxon>Pseudomonadales</taxon>
        <taxon>Pseudomonadaceae</taxon>
        <taxon>Pseudomonas</taxon>
    </lineage>
</organism>